<gene>
    <name evidence="1" type="ORF">UV35_C0001G0045</name>
</gene>
<protein>
    <submittedName>
        <fullName evidence="1">Uncharacterized protein</fullName>
    </submittedName>
</protein>
<dbReference type="EMBL" id="LCED01000001">
    <property type="protein sequence ID" value="KKS67277.1"/>
    <property type="molecule type" value="Genomic_DNA"/>
</dbReference>
<organism evidence="1 2">
    <name type="scientific">candidate division WWE3 bacterium GW2011_GWB1_42_6</name>
    <dbReference type="NCBI Taxonomy" id="1619115"/>
    <lineage>
        <taxon>Bacteria</taxon>
        <taxon>Katanobacteria</taxon>
    </lineage>
</organism>
<sequence>MFFPSVPLRLLPANSRVFVSPGAFVKFEGKLHINLNSYINDVYDPDRYFTVEVTRLEQGVLVNMSTLPEDLRPPEINNKTIIEKHFNPITKQGFRIVDAC</sequence>
<evidence type="ECO:0000313" key="1">
    <source>
        <dbReference type="EMBL" id="KKS67277.1"/>
    </source>
</evidence>
<accession>A0A0G1B1W3</accession>
<proteinExistence type="predicted"/>
<evidence type="ECO:0000313" key="2">
    <source>
        <dbReference type="Proteomes" id="UP000033848"/>
    </source>
</evidence>
<comment type="caution">
    <text evidence="1">The sequence shown here is derived from an EMBL/GenBank/DDBJ whole genome shotgun (WGS) entry which is preliminary data.</text>
</comment>
<dbReference type="Proteomes" id="UP000033848">
    <property type="component" value="Unassembled WGS sequence"/>
</dbReference>
<dbReference type="AlphaFoldDB" id="A0A0G1B1W3"/>
<reference evidence="1 2" key="1">
    <citation type="journal article" date="2015" name="Nature">
        <title>rRNA introns, odd ribosomes, and small enigmatic genomes across a large radiation of phyla.</title>
        <authorList>
            <person name="Brown C.T."/>
            <person name="Hug L.A."/>
            <person name="Thomas B.C."/>
            <person name="Sharon I."/>
            <person name="Castelle C.J."/>
            <person name="Singh A."/>
            <person name="Wilkins M.J."/>
            <person name="Williams K.H."/>
            <person name="Banfield J.F."/>
        </authorList>
    </citation>
    <scope>NUCLEOTIDE SEQUENCE [LARGE SCALE GENOMIC DNA]</scope>
</reference>
<name>A0A0G1B1W3_UNCKA</name>